<organism evidence="3 4">
    <name type="scientific">Sedimentibacter saalensis</name>
    <dbReference type="NCBI Taxonomy" id="130788"/>
    <lineage>
        <taxon>Bacteria</taxon>
        <taxon>Bacillati</taxon>
        <taxon>Bacillota</taxon>
        <taxon>Tissierellia</taxon>
        <taxon>Sedimentibacter</taxon>
    </lineage>
</organism>
<sequence>MKRILLPIDGSKRSIKSIDLVKTLYKPDQVDVSIILVKEDDGIRSESDYKQIKEETMPFLDEVAGKLEGFNVTKHVRVGNAGEEILKFAESDETDIIIMTKSTRKGWTQMIGSVTAHVVKYAKCIVMIIPE</sequence>
<dbReference type="InterPro" id="IPR014729">
    <property type="entry name" value="Rossmann-like_a/b/a_fold"/>
</dbReference>
<dbReference type="Pfam" id="PF00582">
    <property type="entry name" value="Usp"/>
    <property type="match status" value="1"/>
</dbReference>
<dbReference type="InterPro" id="IPR006015">
    <property type="entry name" value="Universal_stress_UspA"/>
</dbReference>
<comment type="similarity">
    <text evidence="1">Belongs to the universal stress protein A family.</text>
</comment>
<reference evidence="3 4" key="1">
    <citation type="submission" date="2019-07" db="EMBL/GenBank/DDBJ databases">
        <title>Genomic Encyclopedia of Type Strains, Phase I: the one thousand microbial genomes (KMG-I) project.</title>
        <authorList>
            <person name="Kyrpides N."/>
        </authorList>
    </citation>
    <scope>NUCLEOTIDE SEQUENCE [LARGE SCALE GENOMIC DNA]</scope>
    <source>
        <strain evidence="3 4">DSM 13558</strain>
    </source>
</reference>
<keyword evidence="4" id="KW-1185">Reference proteome</keyword>
<dbReference type="SUPFAM" id="SSF52402">
    <property type="entry name" value="Adenine nucleotide alpha hydrolases-like"/>
    <property type="match status" value="1"/>
</dbReference>
<comment type="caution">
    <text evidence="3">The sequence shown here is derived from an EMBL/GenBank/DDBJ whole genome shotgun (WGS) entry which is preliminary data.</text>
</comment>
<dbReference type="OrthoDB" id="9794782at2"/>
<dbReference type="Proteomes" id="UP000315343">
    <property type="component" value="Unassembled WGS sequence"/>
</dbReference>
<proteinExistence type="inferred from homology"/>
<feature type="domain" description="UspA" evidence="2">
    <location>
        <begin position="1"/>
        <end position="130"/>
    </location>
</feature>
<gene>
    <name evidence="3" type="ORF">LY60_02815</name>
</gene>
<dbReference type="CDD" id="cd00293">
    <property type="entry name" value="USP-like"/>
    <property type="match status" value="1"/>
</dbReference>
<evidence type="ECO:0000313" key="4">
    <source>
        <dbReference type="Proteomes" id="UP000315343"/>
    </source>
</evidence>
<dbReference type="Gene3D" id="3.40.50.620">
    <property type="entry name" value="HUPs"/>
    <property type="match status" value="1"/>
</dbReference>
<dbReference type="InterPro" id="IPR006016">
    <property type="entry name" value="UspA"/>
</dbReference>
<dbReference type="PRINTS" id="PR01438">
    <property type="entry name" value="UNVRSLSTRESS"/>
</dbReference>
<accession>A0A562J593</accession>
<name>A0A562J593_9FIRM</name>
<dbReference type="PANTHER" id="PTHR46268:SF6">
    <property type="entry name" value="UNIVERSAL STRESS PROTEIN UP12"/>
    <property type="match status" value="1"/>
</dbReference>
<dbReference type="PANTHER" id="PTHR46268">
    <property type="entry name" value="STRESS RESPONSE PROTEIN NHAX"/>
    <property type="match status" value="1"/>
</dbReference>
<dbReference type="AlphaFoldDB" id="A0A562J593"/>
<evidence type="ECO:0000256" key="1">
    <source>
        <dbReference type="ARBA" id="ARBA00008791"/>
    </source>
</evidence>
<evidence type="ECO:0000313" key="3">
    <source>
        <dbReference type="EMBL" id="TWH78359.1"/>
    </source>
</evidence>
<evidence type="ECO:0000259" key="2">
    <source>
        <dbReference type="Pfam" id="PF00582"/>
    </source>
</evidence>
<dbReference type="RefSeq" id="WP_145084967.1">
    <property type="nucleotide sequence ID" value="NZ_VLKH01000009.1"/>
</dbReference>
<protein>
    <submittedName>
        <fullName evidence="3">Nucleotide-binding universal stress UspA family protein</fullName>
    </submittedName>
</protein>
<dbReference type="EMBL" id="VLKH01000009">
    <property type="protein sequence ID" value="TWH78359.1"/>
    <property type="molecule type" value="Genomic_DNA"/>
</dbReference>